<reference evidence="2 3" key="1">
    <citation type="submission" date="2019-03" db="EMBL/GenBank/DDBJ databases">
        <title>Genomic Encyclopedia of Type Strains, Phase IV (KMG-IV): sequencing the most valuable type-strain genomes for metagenomic binning, comparative biology and taxonomic classification.</title>
        <authorList>
            <person name="Goeker M."/>
        </authorList>
    </citation>
    <scope>NUCLEOTIDE SEQUENCE [LARGE SCALE GENOMIC DNA]</scope>
    <source>
        <strain evidence="2 3">DSM 100309</strain>
    </source>
</reference>
<dbReference type="InterPro" id="IPR036397">
    <property type="entry name" value="RNaseH_sf"/>
</dbReference>
<dbReference type="GO" id="GO:0003676">
    <property type="term" value="F:nucleic acid binding"/>
    <property type="evidence" value="ECO:0007669"/>
    <property type="project" value="InterPro"/>
</dbReference>
<dbReference type="InterPro" id="IPR001584">
    <property type="entry name" value="Integrase_cat-core"/>
</dbReference>
<dbReference type="GO" id="GO:0015074">
    <property type="term" value="P:DNA integration"/>
    <property type="evidence" value="ECO:0007669"/>
    <property type="project" value="InterPro"/>
</dbReference>
<dbReference type="OrthoDB" id="9816028at2"/>
<dbReference type="InterPro" id="IPR012337">
    <property type="entry name" value="RNaseH-like_sf"/>
</dbReference>
<accession>A0A4R3Y3T6</accession>
<proteinExistence type="predicted"/>
<comment type="caution">
    <text evidence="2">The sequence shown here is derived from an EMBL/GenBank/DDBJ whole genome shotgun (WGS) entry which is preliminary data.</text>
</comment>
<evidence type="ECO:0000259" key="1">
    <source>
        <dbReference type="PROSITE" id="PS50994"/>
    </source>
</evidence>
<dbReference type="EMBL" id="SMCO01000007">
    <property type="protein sequence ID" value="TCV86317.1"/>
    <property type="molecule type" value="Genomic_DNA"/>
</dbReference>
<dbReference type="RefSeq" id="WP_124945153.1">
    <property type="nucleotide sequence ID" value="NZ_BHVT01000009.1"/>
</dbReference>
<dbReference type="AlphaFoldDB" id="A0A4R3Y3T6"/>
<dbReference type="PANTHER" id="PTHR35004">
    <property type="entry name" value="TRANSPOSASE RV3428C-RELATED"/>
    <property type="match status" value="1"/>
</dbReference>
<dbReference type="InterPro" id="IPR009057">
    <property type="entry name" value="Homeodomain-like_sf"/>
</dbReference>
<sequence length="621" mass="71467">MSDVMPVIRPGTIMEREGRRFCVRRLLSMTEFEVIDIESGEVAKSSLFDLKNAITLQTPSPRLDLVALDEDDWNLAIERFRFISPLVGLSQRTKSQVREIAKQASVDTATVYRWLERFESTGIVSSLLRRERNDQGKPRTDDQAETIMKLVIRDEFLQEQGLSPTRAYREVQRQCRKEGIAAPHLSTFRRRIRELTPAILATGREGKKSARRFQPIRGSFPGADFPYAVLQIDHTTVDIILVDETHRLPIQRPYITVAIDVFSRMVAGYYISFDPPGTLGTALCIANAILPKEKRLNELEVSYSWPCRGLPRIIHVDNAKEFRGNALKMACQEYGIDLQFRPVKQPNYGGHIERLMGTLMKEIHALPGTTRSRSTDLGNYNPERKAAMTLGEFETWFASLVLGAYHHRIHSDLKMPPITKYEQGIVGDEQHPGTGYPPGPTNEEKLHIDFLPFEMRTIQPYGISMDGIFYQADVLSRWIGAKATESIRAKRKFIVRRDPRDISYLLFFDPEVKQHFRIPYQNPRFPAISLWELHAVQRYLKEQGKKAENQEVIFAAFDEMRRIEDEARTQTKRTRISQAKRYQRRIALDKQASSEAIPQTPSTLIDMDIDDIRPFDDVEEI</sequence>
<feature type="domain" description="Integrase catalytic" evidence="1">
    <location>
        <begin position="217"/>
        <end position="425"/>
    </location>
</feature>
<gene>
    <name evidence="2" type="ORF">EDC63_1074</name>
</gene>
<evidence type="ECO:0000313" key="3">
    <source>
        <dbReference type="Proteomes" id="UP000295367"/>
    </source>
</evidence>
<dbReference type="Gene3D" id="1.10.10.60">
    <property type="entry name" value="Homeodomain-like"/>
    <property type="match status" value="1"/>
</dbReference>
<dbReference type="PANTHER" id="PTHR35004:SF6">
    <property type="entry name" value="TRANSPOSASE"/>
    <property type="match status" value="1"/>
</dbReference>
<dbReference type="InterPro" id="IPR015378">
    <property type="entry name" value="Transposase-like_Mu_C"/>
</dbReference>
<dbReference type="Pfam" id="PF13551">
    <property type="entry name" value="HTH_29"/>
    <property type="match status" value="1"/>
</dbReference>
<evidence type="ECO:0000313" key="2">
    <source>
        <dbReference type="EMBL" id="TCV86317.1"/>
    </source>
</evidence>
<protein>
    <submittedName>
        <fullName evidence="2">Putative transposase</fullName>
    </submittedName>
</protein>
<dbReference type="Gene3D" id="3.30.420.10">
    <property type="entry name" value="Ribonuclease H-like superfamily/Ribonuclease H"/>
    <property type="match status" value="1"/>
</dbReference>
<organism evidence="2 3">
    <name type="scientific">Sulfurirhabdus autotrophica</name>
    <dbReference type="NCBI Taxonomy" id="1706046"/>
    <lineage>
        <taxon>Bacteria</taxon>
        <taxon>Pseudomonadati</taxon>
        <taxon>Pseudomonadota</taxon>
        <taxon>Betaproteobacteria</taxon>
        <taxon>Nitrosomonadales</taxon>
        <taxon>Sulfuricellaceae</taxon>
        <taxon>Sulfurirhabdus</taxon>
    </lineage>
</organism>
<dbReference type="SUPFAM" id="SSF53098">
    <property type="entry name" value="Ribonuclease H-like"/>
    <property type="match status" value="1"/>
</dbReference>
<dbReference type="PROSITE" id="PS50994">
    <property type="entry name" value="INTEGRASE"/>
    <property type="match status" value="1"/>
</dbReference>
<name>A0A4R3Y3T6_9PROT</name>
<dbReference type="Pfam" id="PF09299">
    <property type="entry name" value="Mu-transpos_C"/>
    <property type="match status" value="1"/>
</dbReference>
<dbReference type="SUPFAM" id="SSF46689">
    <property type="entry name" value="Homeodomain-like"/>
    <property type="match status" value="1"/>
</dbReference>
<keyword evidence="3" id="KW-1185">Reference proteome</keyword>
<dbReference type="Proteomes" id="UP000295367">
    <property type="component" value="Unassembled WGS sequence"/>
</dbReference>